<dbReference type="InterPro" id="IPR021740">
    <property type="entry name" value="Velvet"/>
</dbReference>
<comment type="subcellular location">
    <subcellularLocation>
        <location evidence="1">Nucleus</location>
    </subcellularLocation>
</comment>
<evidence type="ECO:0000256" key="3">
    <source>
        <dbReference type="ARBA" id="ARBA00023163"/>
    </source>
</evidence>
<sequence length="201" mass="22058">MEFNKMLSNRMNTHTDRRFDLTIIQQPNNGCACGDDIRDRIPLDPPFIVKLVIRDGHGNELSCGEDIPFLVAHVSLWSEDGSETCDLVRRTDGATRMLLGSSASSVNVCNDPESEQRQASYFVFGDLSVRVSGKFRLGVSLANIKGNLLMGQSPTTTIASVLSETFVVKEKHEYSGFGESTPLTLQLASQGVRSLAGFRVE</sequence>
<keyword evidence="2" id="KW-0805">Transcription regulation</keyword>
<feature type="domain" description="Velvet" evidence="5">
    <location>
        <begin position="14"/>
        <end position="197"/>
    </location>
</feature>
<dbReference type="PANTHER" id="PTHR33572">
    <property type="entry name" value="SPORE DEVELOPMENT REGULATOR VOSA"/>
    <property type="match status" value="1"/>
</dbReference>
<organism evidence="6 7">
    <name type="scientific">Basidiobolus ranarum</name>
    <dbReference type="NCBI Taxonomy" id="34480"/>
    <lineage>
        <taxon>Eukaryota</taxon>
        <taxon>Fungi</taxon>
        <taxon>Fungi incertae sedis</taxon>
        <taxon>Zoopagomycota</taxon>
        <taxon>Entomophthoromycotina</taxon>
        <taxon>Basidiobolomycetes</taxon>
        <taxon>Basidiobolales</taxon>
        <taxon>Basidiobolaceae</taxon>
        <taxon>Basidiobolus</taxon>
    </lineage>
</organism>
<dbReference type="Pfam" id="PF11754">
    <property type="entry name" value="Velvet"/>
    <property type="match status" value="2"/>
</dbReference>
<dbReference type="Proteomes" id="UP001479436">
    <property type="component" value="Unassembled WGS sequence"/>
</dbReference>
<evidence type="ECO:0000256" key="1">
    <source>
        <dbReference type="ARBA" id="ARBA00004123"/>
    </source>
</evidence>
<evidence type="ECO:0000256" key="4">
    <source>
        <dbReference type="ARBA" id="ARBA00023242"/>
    </source>
</evidence>
<dbReference type="EMBL" id="JASJQH010000267">
    <property type="protein sequence ID" value="KAK9765451.1"/>
    <property type="molecule type" value="Genomic_DNA"/>
</dbReference>
<proteinExistence type="predicted"/>
<dbReference type="Gene3D" id="2.60.40.3960">
    <property type="entry name" value="Velvet domain"/>
    <property type="match status" value="1"/>
</dbReference>
<dbReference type="PROSITE" id="PS51821">
    <property type="entry name" value="VELVET"/>
    <property type="match status" value="1"/>
</dbReference>
<gene>
    <name evidence="6" type="ORF">K7432_006207</name>
</gene>
<comment type="caution">
    <text evidence="6">The sequence shown here is derived from an EMBL/GenBank/DDBJ whole genome shotgun (WGS) entry which is preliminary data.</text>
</comment>
<protein>
    <recommendedName>
        <fullName evidence="5">Velvet domain-containing protein</fullName>
    </recommendedName>
</protein>
<accession>A0ABR2WVC4</accession>
<dbReference type="InterPro" id="IPR038491">
    <property type="entry name" value="Velvet_dom_sf"/>
</dbReference>
<keyword evidence="4" id="KW-0539">Nucleus</keyword>
<dbReference type="PANTHER" id="PTHR33572:SF15">
    <property type="entry name" value="VELVET DOMAIN-CONTAINING PROTEIN"/>
    <property type="match status" value="1"/>
</dbReference>
<evidence type="ECO:0000313" key="7">
    <source>
        <dbReference type="Proteomes" id="UP001479436"/>
    </source>
</evidence>
<evidence type="ECO:0000313" key="6">
    <source>
        <dbReference type="EMBL" id="KAK9765451.1"/>
    </source>
</evidence>
<reference evidence="6 7" key="1">
    <citation type="submission" date="2023-04" db="EMBL/GenBank/DDBJ databases">
        <title>Genome of Basidiobolus ranarum AG-B5.</title>
        <authorList>
            <person name="Stajich J.E."/>
            <person name="Carter-House D."/>
            <person name="Gryganskyi A."/>
        </authorList>
    </citation>
    <scope>NUCLEOTIDE SEQUENCE [LARGE SCALE GENOMIC DNA]</scope>
    <source>
        <strain evidence="6 7">AG-B5</strain>
    </source>
</reference>
<keyword evidence="3" id="KW-0804">Transcription</keyword>
<dbReference type="InterPro" id="IPR037525">
    <property type="entry name" value="Velvet_dom"/>
</dbReference>
<keyword evidence="7" id="KW-1185">Reference proteome</keyword>
<evidence type="ECO:0000256" key="2">
    <source>
        <dbReference type="ARBA" id="ARBA00023015"/>
    </source>
</evidence>
<evidence type="ECO:0000259" key="5">
    <source>
        <dbReference type="PROSITE" id="PS51821"/>
    </source>
</evidence>
<name>A0ABR2WVC4_9FUNG</name>